<evidence type="ECO:0000256" key="3">
    <source>
        <dbReference type="SAM" id="Coils"/>
    </source>
</evidence>
<feature type="coiled-coil region" evidence="3">
    <location>
        <begin position="25"/>
        <end position="85"/>
    </location>
</feature>
<reference evidence="6" key="1">
    <citation type="journal article" date="2014" name="Front. Microbiol.">
        <title>High frequency of phylogenetically diverse reductive dehalogenase-homologous genes in deep subseafloor sedimentary metagenomes.</title>
        <authorList>
            <person name="Kawai M."/>
            <person name="Futagami T."/>
            <person name="Toyoda A."/>
            <person name="Takaki Y."/>
            <person name="Nishi S."/>
            <person name="Hori S."/>
            <person name="Arai W."/>
            <person name="Tsubouchi T."/>
            <person name="Morono Y."/>
            <person name="Uchiyama I."/>
            <person name="Ito T."/>
            <person name="Fujiyama A."/>
            <person name="Inagaki F."/>
            <person name="Takami H."/>
        </authorList>
    </citation>
    <scope>NUCLEOTIDE SEQUENCE</scope>
    <source>
        <strain evidence="6">Expedition CK06-06</strain>
    </source>
</reference>
<dbReference type="PANTHER" id="PTHR32347:SF14">
    <property type="entry name" value="EFFLUX SYSTEM COMPONENT YKNX-RELATED"/>
    <property type="match status" value="1"/>
</dbReference>
<keyword evidence="2 3" id="KW-0175">Coiled coil</keyword>
<dbReference type="GO" id="GO:0030313">
    <property type="term" value="C:cell envelope"/>
    <property type="evidence" value="ECO:0007669"/>
    <property type="project" value="UniProtKB-SubCell"/>
</dbReference>
<proteinExistence type="predicted"/>
<protein>
    <recommendedName>
        <fullName evidence="7">RND efflux pump membrane fusion protein barrel-sandwich domain-containing protein</fullName>
    </recommendedName>
</protein>
<dbReference type="GO" id="GO:0022857">
    <property type="term" value="F:transmembrane transporter activity"/>
    <property type="evidence" value="ECO:0007669"/>
    <property type="project" value="InterPro"/>
</dbReference>
<dbReference type="GO" id="GO:0016020">
    <property type="term" value="C:membrane"/>
    <property type="evidence" value="ECO:0007669"/>
    <property type="project" value="InterPro"/>
</dbReference>
<organism evidence="6">
    <name type="scientific">marine sediment metagenome</name>
    <dbReference type="NCBI Taxonomy" id="412755"/>
    <lineage>
        <taxon>unclassified sequences</taxon>
        <taxon>metagenomes</taxon>
        <taxon>ecological metagenomes</taxon>
    </lineage>
</organism>
<dbReference type="PANTHER" id="PTHR32347">
    <property type="entry name" value="EFFLUX SYSTEM COMPONENT YKNX-RELATED"/>
    <property type="match status" value="1"/>
</dbReference>
<feature type="domain" description="Multidrug resistance protein MdtA-like C-terminal permuted SH3" evidence="5">
    <location>
        <begin position="208"/>
        <end position="265"/>
    </location>
</feature>
<evidence type="ECO:0000259" key="5">
    <source>
        <dbReference type="Pfam" id="PF25967"/>
    </source>
</evidence>
<evidence type="ECO:0000256" key="2">
    <source>
        <dbReference type="ARBA" id="ARBA00023054"/>
    </source>
</evidence>
<dbReference type="SUPFAM" id="SSF111369">
    <property type="entry name" value="HlyD-like secretion proteins"/>
    <property type="match status" value="1"/>
</dbReference>
<dbReference type="InterPro" id="IPR050465">
    <property type="entry name" value="UPF0194_transport"/>
</dbReference>
<sequence length="269" mass="29237">TLNTDLTQTTIDAWRLDVFTGRTNVNTAIANITAAEEKVEDAKSDLALAEQELALKKLGATEEQIAAQEAQVKESEANIQYYQAQLKKSIIRSPINGIITVQDAKVGEIVPANTTVVSVISDGEYQIEAFVVEADIANLEIGDAATFSLDAYSEDEIFSATVVKIDPAAELLEGVANYRTTLQLEEEDGRIRPGMTADLDIVTAERENIIVIPQRAVIFKNGSRIVRVLRDGNLVEEIEVETGITGNRGYIEIVSGIEEGDVVITAIKD</sequence>
<name>X1H888_9ZZZZ</name>
<dbReference type="NCBIfam" id="TIGR01730">
    <property type="entry name" value="RND_mfp"/>
    <property type="match status" value="1"/>
</dbReference>
<feature type="domain" description="CusB-like beta-barrel" evidence="4">
    <location>
        <begin position="127"/>
        <end position="203"/>
    </location>
</feature>
<dbReference type="InterPro" id="IPR006143">
    <property type="entry name" value="RND_pump_MFP"/>
</dbReference>
<comment type="subcellular location">
    <subcellularLocation>
        <location evidence="1">Cell envelope</location>
    </subcellularLocation>
</comment>
<evidence type="ECO:0000256" key="1">
    <source>
        <dbReference type="ARBA" id="ARBA00004196"/>
    </source>
</evidence>
<dbReference type="Pfam" id="PF25954">
    <property type="entry name" value="Beta-barrel_RND_2"/>
    <property type="match status" value="1"/>
</dbReference>
<evidence type="ECO:0000259" key="4">
    <source>
        <dbReference type="Pfam" id="PF25954"/>
    </source>
</evidence>
<evidence type="ECO:0008006" key="7">
    <source>
        <dbReference type="Google" id="ProtNLM"/>
    </source>
</evidence>
<dbReference type="EMBL" id="BARU01019211">
    <property type="protein sequence ID" value="GAH50049.1"/>
    <property type="molecule type" value="Genomic_DNA"/>
</dbReference>
<accession>X1H888</accession>
<evidence type="ECO:0000313" key="6">
    <source>
        <dbReference type="EMBL" id="GAH50049.1"/>
    </source>
</evidence>
<dbReference type="InterPro" id="IPR058627">
    <property type="entry name" value="MdtA-like_C"/>
</dbReference>
<dbReference type="Pfam" id="PF25967">
    <property type="entry name" value="RND-MFP_C"/>
    <property type="match status" value="1"/>
</dbReference>
<dbReference type="Gene3D" id="2.40.420.20">
    <property type="match status" value="1"/>
</dbReference>
<feature type="non-terminal residue" evidence="6">
    <location>
        <position position="1"/>
    </location>
</feature>
<dbReference type="InterPro" id="IPR058792">
    <property type="entry name" value="Beta-barrel_RND_2"/>
</dbReference>
<gene>
    <name evidence="6" type="ORF">S03H2_31662</name>
</gene>
<dbReference type="AlphaFoldDB" id="X1H888"/>
<comment type="caution">
    <text evidence="6">The sequence shown here is derived from an EMBL/GenBank/DDBJ whole genome shotgun (WGS) entry which is preliminary data.</text>
</comment>
<dbReference type="Gene3D" id="2.40.30.170">
    <property type="match status" value="1"/>
</dbReference>